<name>A0A9Q2HFS2_9STAP</name>
<sequence length="176" mass="20508">MKRLLKKYFLPSDYINHFTDISPEYLKSHNKNAVMIDLDNTLVAFDDPDSNDEVIEWIEKLKKAKIQVLILSNGKRPRVDRFSKNLGIDYIYTARKPAMRGFHRGITMLGVSKKEVVMIGDQLMTDVFGANRTRIDSILVLPIKEKDLPITRFNRLLERKIMIMLGDQDLLKWRNG</sequence>
<dbReference type="AlphaFoldDB" id="A0A9Q2HFS2"/>
<dbReference type="InterPro" id="IPR006549">
    <property type="entry name" value="HAD-SF_hydro_IIIA"/>
</dbReference>
<dbReference type="Proteomes" id="UP000579136">
    <property type="component" value="Unassembled WGS sequence"/>
</dbReference>
<dbReference type="InterPro" id="IPR006439">
    <property type="entry name" value="HAD-SF_hydro_IA"/>
</dbReference>
<evidence type="ECO:0000313" key="4">
    <source>
        <dbReference type="EMBL" id="MBB5176544.1"/>
    </source>
</evidence>
<evidence type="ECO:0000256" key="1">
    <source>
        <dbReference type="ARBA" id="ARBA00001946"/>
    </source>
</evidence>
<evidence type="ECO:0000313" key="5">
    <source>
        <dbReference type="Proteomes" id="UP000579136"/>
    </source>
</evidence>
<evidence type="ECO:0000256" key="3">
    <source>
        <dbReference type="ARBA" id="ARBA00022842"/>
    </source>
</evidence>
<comment type="caution">
    <text evidence="4">The sequence shown here is derived from an EMBL/GenBank/DDBJ whole genome shotgun (WGS) entry which is preliminary data.</text>
</comment>
<keyword evidence="3" id="KW-0460">Magnesium</keyword>
<comment type="cofactor">
    <cofactor evidence="1">
        <name>Mg(2+)</name>
        <dbReference type="ChEBI" id="CHEBI:18420"/>
    </cofactor>
</comment>
<dbReference type="Pfam" id="PF00702">
    <property type="entry name" value="Hydrolase"/>
    <property type="match status" value="1"/>
</dbReference>
<dbReference type="GO" id="GO:0044281">
    <property type="term" value="P:small molecule metabolic process"/>
    <property type="evidence" value="ECO:0007669"/>
    <property type="project" value="UniProtKB-ARBA"/>
</dbReference>
<dbReference type="RefSeq" id="WP_183675221.1">
    <property type="nucleotide sequence ID" value="NZ_CBCRYX010000010.1"/>
</dbReference>
<dbReference type="GO" id="GO:0008962">
    <property type="term" value="F:phosphatidylglycerophosphatase activity"/>
    <property type="evidence" value="ECO:0007669"/>
    <property type="project" value="InterPro"/>
</dbReference>
<reference evidence="4 5" key="1">
    <citation type="submission" date="2020-08" db="EMBL/GenBank/DDBJ databases">
        <title>Genomic Encyclopedia of Type Strains, Phase IV (KMG-IV): sequencing the most valuable type-strain genomes for metagenomic binning, comparative biology and taxonomic classification.</title>
        <authorList>
            <person name="Goeker M."/>
        </authorList>
    </citation>
    <scope>NUCLEOTIDE SEQUENCE [LARGE SCALE GENOMIC DNA]</scope>
    <source>
        <strain evidence="4 5">DSM 19163</strain>
    </source>
</reference>
<organism evidence="4 5">
    <name type="scientific">Nosocomiicoccus ampullae</name>
    <dbReference type="NCBI Taxonomy" id="489910"/>
    <lineage>
        <taxon>Bacteria</taxon>
        <taxon>Bacillati</taxon>
        <taxon>Bacillota</taxon>
        <taxon>Bacilli</taxon>
        <taxon>Bacillales</taxon>
        <taxon>Staphylococcaceae</taxon>
        <taxon>Nosocomiicoccus</taxon>
    </lineage>
</organism>
<dbReference type="NCBIfam" id="TIGR01668">
    <property type="entry name" value="YqeG_hyp_ppase"/>
    <property type="match status" value="1"/>
</dbReference>
<dbReference type="InterPro" id="IPR051400">
    <property type="entry name" value="HAD-like_hydrolase"/>
</dbReference>
<dbReference type="Gene3D" id="3.40.50.1000">
    <property type="entry name" value="HAD superfamily/HAD-like"/>
    <property type="match status" value="1"/>
</dbReference>
<dbReference type="SUPFAM" id="SSF56784">
    <property type="entry name" value="HAD-like"/>
    <property type="match status" value="1"/>
</dbReference>
<dbReference type="NCBIfam" id="TIGR01662">
    <property type="entry name" value="HAD-SF-IIIA"/>
    <property type="match status" value="1"/>
</dbReference>
<dbReference type="PANTHER" id="PTHR46470">
    <property type="entry name" value="N-ACYLNEURAMINATE-9-PHOSPHATASE"/>
    <property type="match status" value="1"/>
</dbReference>
<gene>
    <name evidence="4" type="ORF">HNQ45_001432</name>
</gene>
<dbReference type="CDD" id="cd16416">
    <property type="entry name" value="HAD_BsYqeG-like"/>
    <property type="match status" value="1"/>
</dbReference>
<proteinExistence type="predicted"/>
<dbReference type="InterPro" id="IPR036412">
    <property type="entry name" value="HAD-like_sf"/>
</dbReference>
<protein>
    <recommendedName>
        <fullName evidence="6">YqeG family HAD IIIA-type phosphatase</fullName>
    </recommendedName>
</protein>
<dbReference type="InterPro" id="IPR010021">
    <property type="entry name" value="PGPP1/Gep4"/>
</dbReference>
<keyword evidence="2" id="KW-0378">Hydrolase</keyword>
<dbReference type="NCBIfam" id="TIGR01549">
    <property type="entry name" value="HAD-SF-IA-v1"/>
    <property type="match status" value="1"/>
</dbReference>
<accession>A0A9Q2HFS2</accession>
<keyword evidence="5" id="KW-1185">Reference proteome</keyword>
<evidence type="ECO:0008006" key="6">
    <source>
        <dbReference type="Google" id="ProtNLM"/>
    </source>
</evidence>
<dbReference type="EMBL" id="JACHHF010000009">
    <property type="protein sequence ID" value="MBB5176544.1"/>
    <property type="molecule type" value="Genomic_DNA"/>
</dbReference>
<dbReference type="InterPro" id="IPR023214">
    <property type="entry name" value="HAD_sf"/>
</dbReference>
<evidence type="ECO:0000256" key="2">
    <source>
        <dbReference type="ARBA" id="ARBA00022801"/>
    </source>
</evidence>